<feature type="non-terminal residue" evidence="2">
    <location>
        <position position="1"/>
    </location>
</feature>
<dbReference type="GO" id="GO:0004619">
    <property type="term" value="F:phosphoglycerate mutase activity"/>
    <property type="evidence" value="ECO:0007669"/>
    <property type="project" value="UniProtKB-EC"/>
</dbReference>
<evidence type="ECO:0000259" key="1">
    <source>
        <dbReference type="Pfam" id="PF01676"/>
    </source>
</evidence>
<keyword evidence="2" id="KW-0413">Isomerase</keyword>
<reference evidence="2" key="1">
    <citation type="submission" date="2018-06" db="EMBL/GenBank/DDBJ databases">
        <authorList>
            <person name="Zhirakovskaya E."/>
        </authorList>
    </citation>
    <scope>NUCLEOTIDE SEQUENCE</scope>
</reference>
<dbReference type="Gene3D" id="3.40.720.10">
    <property type="entry name" value="Alkaline Phosphatase, subunit A"/>
    <property type="match status" value="1"/>
</dbReference>
<dbReference type="PANTHER" id="PTHR31637">
    <property type="entry name" value="2,3-BISPHOSPHOGLYCERATE-INDEPENDENT PHOSPHOGLYCERATE MUTASE"/>
    <property type="match status" value="1"/>
</dbReference>
<dbReference type="InterPro" id="IPR005995">
    <property type="entry name" value="Pgm_bpd_ind"/>
</dbReference>
<dbReference type="SUPFAM" id="SSF53649">
    <property type="entry name" value="Alkaline phosphatase-like"/>
    <property type="match status" value="1"/>
</dbReference>
<evidence type="ECO:0000313" key="2">
    <source>
        <dbReference type="EMBL" id="VAX05797.1"/>
    </source>
</evidence>
<dbReference type="GO" id="GO:0006007">
    <property type="term" value="P:glucose catabolic process"/>
    <property type="evidence" value="ECO:0007669"/>
    <property type="project" value="InterPro"/>
</dbReference>
<dbReference type="InterPro" id="IPR017850">
    <property type="entry name" value="Alkaline_phosphatase_core_sf"/>
</dbReference>
<accession>A0A3B1BM36</accession>
<dbReference type="GO" id="GO:0005829">
    <property type="term" value="C:cytosol"/>
    <property type="evidence" value="ECO:0007669"/>
    <property type="project" value="TreeGrafter"/>
</dbReference>
<proteinExistence type="predicted"/>
<dbReference type="AlphaFoldDB" id="A0A3B1BM36"/>
<gene>
    <name evidence="2" type="ORF">MNBD_GAMMA26-1023</name>
</gene>
<dbReference type="EMBL" id="UOFX01000009">
    <property type="protein sequence ID" value="VAX05797.1"/>
    <property type="molecule type" value="Genomic_DNA"/>
</dbReference>
<sequence length="185" mass="20274">KYAHVTYFLNGGRGDAFNGEDREIIPSPDVATYDLAPEMSASQVADAVIEAMQRREYALIVVNFSNGDMVGHTGKREAILKAVEVLDHEVGRVLSVAEKIDYSVVMTADHGNCEEMIDPATGEPHTQHTIYPVPCLVMDEQAWQLSCVGGLNSIAPTVLHLMGLRIPEQMSGRSLLLKPIRKMPS</sequence>
<feature type="domain" description="Metalloenzyme" evidence="1">
    <location>
        <begin position="1"/>
        <end position="164"/>
    </location>
</feature>
<dbReference type="PANTHER" id="PTHR31637:SF0">
    <property type="entry name" value="2,3-BISPHOSPHOGLYCERATE-INDEPENDENT PHOSPHOGLYCERATE MUTASE"/>
    <property type="match status" value="1"/>
</dbReference>
<dbReference type="Pfam" id="PF01676">
    <property type="entry name" value="Metalloenzyme"/>
    <property type="match status" value="1"/>
</dbReference>
<dbReference type="GO" id="GO:0030145">
    <property type="term" value="F:manganese ion binding"/>
    <property type="evidence" value="ECO:0007669"/>
    <property type="project" value="TreeGrafter"/>
</dbReference>
<dbReference type="InterPro" id="IPR006124">
    <property type="entry name" value="Metalloenzyme"/>
</dbReference>
<protein>
    <submittedName>
        <fullName evidence="2">2,3-bisphosphoglycerate-independent phosphoglycerate mutase</fullName>
        <ecNumber evidence="2">5.4.2.12</ecNumber>
    </submittedName>
</protein>
<name>A0A3B1BM36_9ZZZZ</name>
<organism evidence="2">
    <name type="scientific">hydrothermal vent metagenome</name>
    <dbReference type="NCBI Taxonomy" id="652676"/>
    <lineage>
        <taxon>unclassified sequences</taxon>
        <taxon>metagenomes</taxon>
        <taxon>ecological metagenomes</taxon>
    </lineage>
</organism>
<dbReference type="EC" id="5.4.2.12" evidence="2"/>